<dbReference type="AlphaFoldDB" id="A0A832WJF5"/>
<sequence>MDFALFMEKYGYKILLAVIFIGIFGLIGYVMFGLLKMISGLGVLGLGAGLALLIAMRMLIAGRYYEAYGEAMGKYFYDNRRKN</sequence>
<gene>
    <name evidence="2" type="ORF">HA331_00690</name>
</gene>
<keyword evidence="1" id="KW-0472">Membrane</keyword>
<evidence type="ECO:0000313" key="2">
    <source>
        <dbReference type="EMBL" id="HII60289.1"/>
    </source>
</evidence>
<keyword evidence="1" id="KW-1133">Transmembrane helix</keyword>
<protein>
    <submittedName>
        <fullName evidence="2">Uncharacterized protein</fullName>
    </submittedName>
</protein>
<dbReference type="GeneID" id="1443605"/>
<dbReference type="Proteomes" id="UP000617544">
    <property type="component" value="Unassembled WGS sequence"/>
</dbReference>
<dbReference type="RefSeq" id="WP_048053350.1">
    <property type="nucleotide sequence ID" value="NZ_DUJN01000002.1"/>
</dbReference>
<reference evidence="2" key="1">
    <citation type="journal article" date="2020" name="bioRxiv">
        <title>A rank-normalized archaeal taxonomy based on genome phylogeny resolves widespread incomplete and uneven classifications.</title>
        <authorList>
            <person name="Rinke C."/>
            <person name="Chuvochina M."/>
            <person name="Mussig A.J."/>
            <person name="Chaumeil P.-A."/>
            <person name="Waite D.W."/>
            <person name="Whitman W.B."/>
            <person name="Parks D.H."/>
            <person name="Hugenholtz P."/>
        </authorList>
    </citation>
    <scope>NUCLEOTIDE SEQUENCE</scope>
    <source>
        <strain evidence="2">UBA8834</strain>
    </source>
</reference>
<feature type="transmembrane region" description="Helical" evidence="1">
    <location>
        <begin position="12"/>
        <end position="32"/>
    </location>
</feature>
<feature type="transmembrane region" description="Helical" evidence="1">
    <location>
        <begin position="38"/>
        <end position="60"/>
    </location>
</feature>
<evidence type="ECO:0000313" key="3">
    <source>
        <dbReference type="Proteomes" id="UP000617544"/>
    </source>
</evidence>
<evidence type="ECO:0000256" key="1">
    <source>
        <dbReference type="SAM" id="Phobius"/>
    </source>
</evidence>
<name>A0A832WJF5_PYRHR</name>
<organism evidence="2 3">
    <name type="scientific">Pyrococcus horikoshii</name>
    <dbReference type="NCBI Taxonomy" id="53953"/>
    <lineage>
        <taxon>Archaea</taxon>
        <taxon>Methanobacteriati</taxon>
        <taxon>Methanobacteriota</taxon>
        <taxon>Thermococci</taxon>
        <taxon>Thermococcales</taxon>
        <taxon>Thermococcaceae</taxon>
        <taxon>Pyrococcus</taxon>
    </lineage>
</organism>
<proteinExistence type="predicted"/>
<dbReference type="EMBL" id="DUJN01000002">
    <property type="protein sequence ID" value="HII60289.1"/>
    <property type="molecule type" value="Genomic_DNA"/>
</dbReference>
<accession>A0A832WJF5</accession>
<comment type="caution">
    <text evidence="2">The sequence shown here is derived from an EMBL/GenBank/DDBJ whole genome shotgun (WGS) entry which is preliminary data.</text>
</comment>
<keyword evidence="1" id="KW-0812">Transmembrane</keyword>